<feature type="domain" description="G-protein coupled receptors family 1 profile" evidence="6">
    <location>
        <begin position="1"/>
        <end position="135"/>
    </location>
</feature>
<keyword evidence="3 5" id="KW-1133">Transmembrane helix</keyword>
<feature type="transmembrane region" description="Helical" evidence="5">
    <location>
        <begin position="65"/>
        <end position="83"/>
    </location>
</feature>
<dbReference type="SUPFAM" id="SSF81321">
    <property type="entry name" value="Family A G protein-coupled receptor-like"/>
    <property type="match status" value="1"/>
</dbReference>
<keyword evidence="8" id="KW-1185">Reference proteome</keyword>
<keyword evidence="4 5" id="KW-0472">Membrane</keyword>
<dbReference type="PROSITE" id="PS50262">
    <property type="entry name" value="G_PROTEIN_RECEP_F1_2"/>
    <property type="match status" value="1"/>
</dbReference>
<comment type="subcellular location">
    <subcellularLocation>
        <location evidence="1">Membrane</location>
    </subcellularLocation>
</comment>
<dbReference type="Gene3D" id="1.20.1070.10">
    <property type="entry name" value="Rhodopsin 7-helix transmembrane proteins"/>
    <property type="match status" value="1"/>
</dbReference>
<evidence type="ECO:0000256" key="1">
    <source>
        <dbReference type="ARBA" id="ARBA00004370"/>
    </source>
</evidence>
<organism evidence="7 8">
    <name type="scientific">Pristionchus fissidentatus</name>
    <dbReference type="NCBI Taxonomy" id="1538716"/>
    <lineage>
        <taxon>Eukaryota</taxon>
        <taxon>Metazoa</taxon>
        <taxon>Ecdysozoa</taxon>
        <taxon>Nematoda</taxon>
        <taxon>Chromadorea</taxon>
        <taxon>Rhabditida</taxon>
        <taxon>Rhabditina</taxon>
        <taxon>Diplogasteromorpha</taxon>
        <taxon>Diplogasteroidea</taxon>
        <taxon>Neodiplogasteridae</taxon>
        <taxon>Pristionchus</taxon>
    </lineage>
</organism>
<dbReference type="PANTHER" id="PTHR23017:SF3">
    <property type="entry name" value="G-PROTEIN COUPLED RECEPTORS FAMILY 1 PROFILE DOMAIN-CONTAINING PROTEIN"/>
    <property type="match status" value="1"/>
</dbReference>
<reference evidence="7" key="1">
    <citation type="submission" date="2023-10" db="EMBL/GenBank/DDBJ databases">
        <title>Genome assembly of Pristionchus species.</title>
        <authorList>
            <person name="Yoshida K."/>
            <person name="Sommer R.J."/>
        </authorList>
    </citation>
    <scope>NUCLEOTIDE SEQUENCE</scope>
    <source>
        <strain evidence="7">RS5133</strain>
    </source>
</reference>
<keyword evidence="2 5" id="KW-0812">Transmembrane</keyword>
<name>A0AAV5V4G1_9BILA</name>
<dbReference type="PANTHER" id="PTHR23017">
    <property type="entry name" value="SERPENTINE RECEPTOR, CLASS X"/>
    <property type="match status" value="1"/>
</dbReference>
<feature type="transmembrane region" description="Helical" evidence="5">
    <location>
        <begin position="104"/>
        <end position="124"/>
    </location>
</feature>
<protein>
    <recommendedName>
        <fullName evidence="6">G-protein coupled receptors family 1 profile domain-containing protein</fullName>
    </recommendedName>
</protein>
<evidence type="ECO:0000313" key="7">
    <source>
        <dbReference type="EMBL" id="GMT13167.1"/>
    </source>
</evidence>
<dbReference type="AlphaFoldDB" id="A0AAV5V4G1"/>
<evidence type="ECO:0000313" key="8">
    <source>
        <dbReference type="Proteomes" id="UP001432322"/>
    </source>
</evidence>
<dbReference type="InterPro" id="IPR019430">
    <property type="entry name" value="7TM_GPCR_serpentine_rcpt_Srx"/>
</dbReference>
<accession>A0AAV5V4G1</accession>
<dbReference type="Pfam" id="PF10328">
    <property type="entry name" value="7TM_GPCR_Srx"/>
    <property type="match status" value="1"/>
</dbReference>
<dbReference type="GO" id="GO:0016020">
    <property type="term" value="C:membrane"/>
    <property type="evidence" value="ECO:0007669"/>
    <property type="project" value="UniProtKB-SubCell"/>
</dbReference>
<evidence type="ECO:0000259" key="6">
    <source>
        <dbReference type="PROSITE" id="PS50262"/>
    </source>
</evidence>
<gene>
    <name evidence="7" type="ORF">PFISCL1PPCAC_4464</name>
</gene>
<dbReference type="InterPro" id="IPR017452">
    <property type="entry name" value="GPCR_Rhodpsn_7TM"/>
</dbReference>
<evidence type="ECO:0000256" key="5">
    <source>
        <dbReference type="SAM" id="Phobius"/>
    </source>
</evidence>
<feature type="non-terminal residue" evidence="7">
    <location>
        <position position="135"/>
    </location>
</feature>
<sequence>FRFFYVLVKKKNNELDQSYQILLSHLTLFNILFAASYAFIMAPAGYGLLPDFYASVAQYLGRIELIKATDFAFCMSFSLFIGVNRLTAFAVPLKQQKIWTAKNAHIVCGIVWVVVVAAAIPILVGPSTTYMVKQN</sequence>
<comment type="caution">
    <text evidence="7">The sequence shown here is derived from an EMBL/GenBank/DDBJ whole genome shotgun (WGS) entry which is preliminary data.</text>
</comment>
<feature type="non-terminal residue" evidence="7">
    <location>
        <position position="1"/>
    </location>
</feature>
<evidence type="ECO:0000256" key="4">
    <source>
        <dbReference type="ARBA" id="ARBA00023136"/>
    </source>
</evidence>
<evidence type="ECO:0000256" key="2">
    <source>
        <dbReference type="ARBA" id="ARBA00022692"/>
    </source>
</evidence>
<evidence type="ECO:0000256" key="3">
    <source>
        <dbReference type="ARBA" id="ARBA00022989"/>
    </source>
</evidence>
<dbReference type="EMBL" id="BTSY01000002">
    <property type="protein sequence ID" value="GMT13167.1"/>
    <property type="molecule type" value="Genomic_DNA"/>
</dbReference>
<proteinExistence type="predicted"/>
<feature type="transmembrane region" description="Helical" evidence="5">
    <location>
        <begin position="21"/>
        <end position="45"/>
    </location>
</feature>
<dbReference type="Proteomes" id="UP001432322">
    <property type="component" value="Unassembled WGS sequence"/>
</dbReference>